<proteinExistence type="predicted"/>
<evidence type="ECO:0000313" key="1">
    <source>
        <dbReference type="EMBL" id="AJE22578.1"/>
    </source>
</evidence>
<reference evidence="1 2" key="1">
    <citation type="journal article" date="2015" name="PLoS ONE">
        <title>Azotobacter Genomes: The Genome of Azotobacter chroococcum NCIMB 8003 (ATCC 4412).</title>
        <authorList>
            <person name="Robson R.L."/>
            <person name="Jones R."/>
            <person name="Robson R.M."/>
            <person name="Schwartz A."/>
            <person name="Richardson T.H."/>
        </authorList>
    </citation>
    <scope>NUCLEOTIDE SEQUENCE [LARGE SCALE GENOMIC DNA]</scope>
    <source>
        <strain evidence="1 2">NCIMB 8003</strain>
    </source>
</reference>
<dbReference type="HOGENOM" id="CLU_3414505_0_0_6"/>
<gene>
    <name evidence="1" type="ORF">Achr_31690</name>
</gene>
<protein>
    <submittedName>
        <fullName evidence="1">Uncharacterized protein</fullName>
    </submittedName>
</protein>
<dbReference type="Proteomes" id="UP000068210">
    <property type="component" value="Chromosome"/>
</dbReference>
<sequence length="27" mass="3235">MRMGCFDANESQFDYYTEPAPDYLIEK</sequence>
<evidence type="ECO:0000313" key="2">
    <source>
        <dbReference type="Proteomes" id="UP000068210"/>
    </source>
</evidence>
<keyword evidence="2" id="KW-1185">Reference proteome</keyword>
<name>A0A0C4WJB2_9GAMM</name>
<organism evidence="1 2">
    <name type="scientific">Azotobacter chroococcum NCIMB 8003</name>
    <dbReference type="NCBI Taxonomy" id="1328314"/>
    <lineage>
        <taxon>Bacteria</taxon>
        <taxon>Pseudomonadati</taxon>
        <taxon>Pseudomonadota</taxon>
        <taxon>Gammaproteobacteria</taxon>
        <taxon>Pseudomonadales</taxon>
        <taxon>Pseudomonadaceae</taxon>
        <taxon>Azotobacter</taxon>
    </lineage>
</organism>
<dbReference type="AlphaFoldDB" id="A0A0C4WJB2"/>
<dbReference type="EMBL" id="CP010415">
    <property type="protein sequence ID" value="AJE22578.1"/>
    <property type="molecule type" value="Genomic_DNA"/>
</dbReference>
<accession>A0A0C4WJB2</accession>
<dbReference type="KEGG" id="acx:Achr_31690"/>